<keyword evidence="4" id="KW-1015">Disulfide bond</keyword>
<dbReference type="OrthoDB" id="6020543at2759"/>
<dbReference type="InterPro" id="IPR036508">
    <property type="entry name" value="Chitin-bd_dom_sf"/>
</dbReference>
<dbReference type="GO" id="GO:0008061">
    <property type="term" value="F:chitin binding"/>
    <property type="evidence" value="ECO:0007669"/>
    <property type="project" value="UniProtKB-KW"/>
</dbReference>
<evidence type="ECO:0000256" key="5">
    <source>
        <dbReference type="ARBA" id="ARBA00023180"/>
    </source>
</evidence>
<keyword evidence="3" id="KW-0677">Repeat</keyword>
<feature type="signal peptide" evidence="7">
    <location>
        <begin position="1"/>
        <end position="24"/>
    </location>
</feature>
<name>A0A653DCZ1_CALMS</name>
<sequence length="138" mass="14985">MFSSQDQRKQLLFILGAVVITAASLPTCPPNKTSKSIYIPHETNCSLFYECGPDGQPELEECSEGLDFNPVLQVCDYPEHAGCRNVTTTHQPTSSKGTTVTLPPKTTKVTAPSKTTKSPSTTAKPHITTKKPFDAAFR</sequence>
<evidence type="ECO:0000256" key="2">
    <source>
        <dbReference type="ARBA" id="ARBA00022729"/>
    </source>
</evidence>
<organism evidence="9 10">
    <name type="scientific">Callosobruchus maculatus</name>
    <name type="common">Southern cowpea weevil</name>
    <name type="synonym">Pulse bruchid</name>
    <dbReference type="NCBI Taxonomy" id="64391"/>
    <lineage>
        <taxon>Eukaryota</taxon>
        <taxon>Metazoa</taxon>
        <taxon>Ecdysozoa</taxon>
        <taxon>Arthropoda</taxon>
        <taxon>Hexapoda</taxon>
        <taxon>Insecta</taxon>
        <taxon>Pterygota</taxon>
        <taxon>Neoptera</taxon>
        <taxon>Endopterygota</taxon>
        <taxon>Coleoptera</taxon>
        <taxon>Polyphaga</taxon>
        <taxon>Cucujiformia</taxon>
        <taxon>Chrysomeloidea</taxon>
        <taxon>Chrysomelidae</taxon>
        <taxon>Bruchinae</taxon>
        <taxon>Bruchini</taxon>
        <taxon>Callosobruchus</taxon>
    </lineage>
</organism>
<evidence type="ECO:0000313" key="10">
    <source>
        <dbReference type="Proteomes" id="UP000410492"/>
    </source>
</evidence>
<dbReference type="SMART" id="SM00494">
    <property type="entry name" value="ChtBD2"/>
    <property type="match status" value="1"/>
</dbReference>
<dbReference type="AlphaFoldDB" id="A0A653DCZ1"/>
<evidence type="ECO:0000256" key="7">
    <source>
        <dbReference type="SAM" id="SignalP"/>
    </source>
</evidence>
<dbReference type="PROSITE" id="PS50940">
    <property type="entry name" value="CHIT_BIND_II"/>
    <property type="match status" value="1"/>
</dbReference>
<dbReference type="GO" id="GO:0005576">
    <property type="term" value="C:extracellular region"/>
    <property type="evidence" value="ECO:0007669"/>
    <property type="project" value="InterPro"/>
</dbReference>
<evidence type="ECO:0000256" key="4">
    <source>
        <dbReference type="ARBA" id="ARBA00023157"/>
    </source>
</evidence>
<evidence type="ECO:0000313" key="9">
    <source>
        <dbReference type="EMBL" id="VEN57873.1"/>
    </source>
</evidence>
<feature type="domain" description="Chitin-binding type-2" evidence="8">
    <location>
        <begin position="25"/>
        <end position="85"/>
    </location>
</feature>
<dbReference type="EMBL" id="CAACVG010011342">
    <property type="protein sequence ID" value="VEN57873.1"/>
    <property type="molecule type" value="Genomic_DNA"/>
</dbReference>
<accession>A0A653DCZ1</accession>
<dbReference type="Proteomes" id="UP000410492">
    <property type="component" value="Unassembled WGS sequence"/>
</dbReference>
<evidence type="ECO:0000256" key="6">
    <source>
        <dbReference type="SAM" id="MobiDB-lite"/>
    </source>
</evidence>
<feature type="chain" id="PRO_5025036892" description="Chitin-binding type-2 domain-containing protein" evidence="7">
    <location>
        <begin position="25"/>
        <end position="138"/>
    </location>
</feature>
<gene>
    <name evidence="9" type="ORF">CALMAC_LOCUS16391</name>
</gene>
<proteinExistence type="predicted"/>
<feature type="compositionally biased region" description="Low complexity" evidence="6">
    <location>
        <begin position="98"/>
        <end position="125"/>
    </location>
</feature>
<keyword evidence="5" id="KW-0325">Glycoprotein</keyword>
<feature type="region of interest" description="Disordered" evidence="6">
    <location>
        <begin position="86"/>
        <end position="138"/>
    </location>
</feature>
<dbReference type="InterPro" id="IPR002557">
    <property type="entry name" value="Chitin-bd_dom"/>
</dbReference>
<dbReference type="InterPro" id="IPR051940">
    <property type="entry name" value="Chitin_bind-dev_reg"/>
</dbReference>
<dbReference type="PANTHER" id="PTHR23301:SF0">
    <property type="entry name" value="CHITIN-BINDING TYPE-2 DOMAIN-CONTAINING PROTEIN-RELATED"/>
    <property type="match status" value="1"/>
</dbReference>
<evidence type="ECO:0000256" key="1">
    <source>
        <dbReference type="ARBA" id="ARBA00022669"/>
    </source>
</evidence>
<keyword evidence="2 7" id="KW-0732">Signal</keyword>
<keyword evidence="10" id="KW-1185">Reference proteome</keyword>
<protein>
    <recommendedName>
        <fullName evidence="8">Chitin-binding type-2 domain-containing protein</fullName>
    </recommendedName>
</protein>
<dbReference type="Pfam" id="PF01607">
    <property type="entry name" value="CBM_14"/>
    <property type="match status" value="1"/>
</dbReference>
<feature type="compositionally biased region" description="Polar residues" evidence="6">
    <location>
        <begin position="86"/>
        <end position="97"/>
    </location>
</feature>
<dbReference type="Gene3D" id="2.170.140.10">
    <property type="entry name" value="Chitin binding domain"/>
    <property type="match status" value="1"/>
</dbReference>
<evidence type="ECO:0000256" key="3">
    <source>
        <dbReference type="ARBA" id="ARBA00022737"/>
    </source>
</evidence>
<keyword evidence="1" id="KW-0147">Chitin-binding</keyword>
<dbReference type="SUPFAM" id="SSF57625">
    <property type="entry name" value="Invertebrate chitin-binding proteins"/>
    <property type="match status" value="1"/>
</dbReference>
<reference evidence="9 10" key="1">
    <citation type="submission" date="2019-01" db="EMBL/GenBank/DDBJ databases">
        <authorList>
            <person name="Sayadi A."/>
        </authorList>
    </citation>
    <scope>NUCLEOTIDE SEQUENCE [LARGE SCALE GENOMIC DNA]</scope>
</reference>
<dbReference type="PANTHER" id="PTHR23301">
    <property type="entry name" value="CHITIN BINDING PERITROPHIN-A"/>
    <property type="match status" value="1"/>
</dbReference>
<evidence type="ECO:0000259" key="8">
    <source>
        <dbReference type="PROSITE" id="PS50940"/>
    </source>
</evidence>